<feature type="region of interest" description="Disordered" evidence="1">
    <location>
        <begin position="85"/>
        <end position="112"/>
    </location>
</feature>
<gene>
    <name evidence="2" type="primary">frtz</name>
    <name evidence="2" type="ORF">EVAR_72225_1</name>
</gene>
<evidence type="ECO:0000256" key="1">
    <source>
        <dbReference type="SAM" id="MobiDB-lite"/>
    </source>
</evidence>
<protein>
    <submittedName>
        <fullName evidence="2">WD repeat-containing and planar cell polarity effector protein fritz</fullName>
    </submittedName>
</protein>
<proteinExistence type="predicted"/>
<evidence type="ECO:0000313" key="2">
    <source>
        <dbReference type="EMBL" id="GBP14249.1"/>
    </source>
</evidence>
<feature type="compositionally biased region" description="Low complexity" evidence="1">
    <location>
        <begin position="103"/>
        <end position="112"/>
    </location>
</feature>
<dbReference type="EMBL" id="BGZK01005483">
    <property type="protein sequence ID" value="GBP14249.1"/>
    <property type="molecule type" value="Genomic_DNA"/>
</dbReference>
<dbReference type="AlphaFoldDB" id="A0A4C1TI72"/>
<name>A0A4C1TI72_EUMVA</name>
<feature type="compositionally biased region" description="Polar residues" evidence="1">
    <location>
        <begin position="203"/>
        <end position="225"/>
    </location>
</feature>
<evidence type="ECO:0000313" key="3">
    <source>
        <dbReference type="Proteomes" id="UP000299102"/>
    </source>
</evidence>
<reference evidence="2 3" key="1">
    <citation type="journal article" date="2019" name="Commun. Biol.">
        <title>The bagworm genome reveals a unique fibroin gene that provides high tensile strength.</title>
        <authorList>
            <person name="Kono N."/>
            <person name="Nakamura H."/>
            <person name="Ohtoshi R."/>
            <person name="Tomita M."/>
            <person name="Numata K."/>
            <person name="Arakawa K."/>
        </authorList>
    </citation>
    <scope>NUCLEOTIDE SEQUENCE [LARGE SCALE GENOMIC DNA]</scope>
</reference>
<dbReference type="Proteomes" id="UP000299102">
    <property type="component" value="Unassembled WGS sequence"/>
</dbReference>
<organism evidence="2 3">
    <name type="scientific">Eumeta variegata</name>
    <name type="common">Bagworm moth</name>
    <name type="synonym">Eumeta japonica</name>
    <dbReference type="NCBI Taxonomy" id="151549"/>
    <lineage>
        <taxon>Eukaryota</taxon>
        <taxon>Metazoa</taxon>
        <taxon>Ecdysozoa</taxon>
        <taxon>Arthropoda</taxon>
        <taxon>Hexapoda</taxon>
        <taxon>Insecta</taxon>
        <taxon>Pterygota</taxon>
        <taxon>Neoptera</taxon>
        <taxon>Endopterygota</taxon>
        <taxon>Lepidoptera</taxon>
        <taxon>Glossata</taxon>
        <taxon>Ditrysia</taxon>
        <taxon>Tineoidea</taxon>
        <taxon>Psychidae</taxon>
        <taxon>Oiketicinae</taxon>
        <taxon>Eumeta</taxon>
    </lineage>
</organism>
<comment type="caution">
    <text evidence="2">The sequence shown here is derived from an EMBL/GenBank/DDBJ whole genome shotgun (WGS) entry which is preliminary data.</text>
</comment>
<accession>A0A4C1TI72</accession>
<feature type="region of interest" description="Disordered" evidence="1">
    <location>
        <begin position="203"/>
        <end position="235"/>
    </location>
</feature>
<keyword evidence="3" id="KW-1185">Reference proteome</keyword>
<sequence length="253" mass="27534">MTEFSAACFSQAAAILMKMKELMAILARPVNFVRNRLVLNPQYQKMQAAPQPQLNANGFSSAPQWADLNVSLKTAPLKTAFTHHHHHNANNKPAKSNPPAPPSHTLNNNLPLPSTSLVSTPLSYLASPIIISDAHSSLAPQRTYQQPPAPIVPNNSYQPKFFQHPLVSGNIPSTGITSLAPYSISNEEYQKVLLSKKPTASILSNGSATQNGSNTSVLSNNSAQNGFKDGSKHASGEKIRSSFQIPFRWLLYR</sequence>
<dbReference type="OrthoDB" id="10013020at2759"/>
<feature type="non-terminal residue" evidence="2">
    <location>
        <position position="253"/>
    </location>
</feature>